<organism evidence="2 3">
    <name type="scientific">Cellulomonas pakistanensis</name>
    <dbReference type="NCBI Taxonomy" id="992287"/>
    <lineage>
        <taxon>Bacteria</taxon>
        <taxon>Bacillati</taxon>
        <taxon>Actinomycetota</taxon>
        <taxon>Actinomycetes</taxon>
        <taxon>Micrococcales</taxon>
        <taxon>Cellulomonadaceae</taxon>
        <taxon>Cellulomonas</taxon>
    </lineage>
</organism>
<sequence length="141" mass="15114">MRTDEHDRRTHEGPTGSWFWRSCGLQIGVVVGWFWGVLMAYMGWVTLGASHGRSVAGAPPDPVLGSMLWAASALSMFGLPCVASHGLWPLRRRLAVAVPLAVAWFVVGRFVLPAPEVPGALRSVAEAIAVRPAEGMAGLVR</sequence>
<comment type="caution">
    <text evidence="2">The sequence shown here is derived from an EMBL/GenBank/DDBJ whole genome shotgun (WGS) entry which is preliminary data.</text>
</comment>
<feature type="transmembrane region" description="Helical" evidence="1">
    <location>
        <begin position="94"/>
        <end position="112"/>
    </location>
</feature>
<dbReference type="Proteomes" id="UP000642125">
    <property type="component" value="Unassembled WGS sequence"/>
</dbReference>
<proteinExistence type="predicted"/>
<evidence type="ECO:0000313" key="3">
    <source>
        <dbReference type="Proteomes" id="UP000642125"/>
    </source>
</evidence>
<keyword evidence="3" id="KW-1185">Reference proteome</keyword>
<feature type="transmembrane region" description="Helical" evidence="1">
    <location>
        <begin position="67"/>
        <end position="87"/>
    </location>
</feature>
<feature type="transmembrane region" description="Helical" evidence="1">
    <location>
        <begin position="27"/>
        <end position="47"/>
    </location>
</feature>
<evidence type="ECO:0000313" key="2">
    <source>
        <dbReference type="EMBL" id="GIG36164.1"/>
    </source>
</evidence>
<dbReference type="RefSeq" id="WP_203668183.1">
    <property type="nucleotide sequence ID" value="NZ_BONO01000009.1"/>
</dbReference>
<name>A0A919P875_9CELL</name>
<gene>
    <name evidence="2" type="ORF">Cpa01nite_15450</name>
</gene>
<keyword evidence="1" id="KW-0812">Transmembrane</keyword>
<reference evidence="2" key="1">
    <citation type="submission" date="2021-01" db="EMBL/GenBank/DDBJ databases">
        <title>Whole genome shotgun sequence of Cellulomonas pakistanensis NBRC 110800.</title>
        <authorList>
            <person name="Komaki H."/>
            <person name="Tamura T."/>
        </authorList>
    </citation>
    <scope>NUCLEOTIDE SEQUENCE</scope>
    <source>
        <strain evidence="2">NBRC 110800</strain>
    </source>
</reference>
<keyword evidence="1" id="KW-0472">Membrane</keyword>
<accession>A0A919P875</accession>
<protein>
    <submittedName>
        <fullName evidence="2">Uncharacterized protein</fullName>
    </submittedName>
</protein>
<keyword evidence="1" id="KW-1133">Transmembrane helix</keyword>
<dbReference type="EMBL" id="BONO01000009">
    <property type="protein sequence ID" value="GIG36164.1"/>
    <property type="molecule type" value="Genomic_DNA"/>
</dbReference>
<evidence type="ECO:0000256" key="1">
    <source>
        <dbReference type="SAM" id="Phobius"/>
    </source>
</evidence>
<dbReference type="AlphaFoldDB" id="A0A919P875"/>